<feature type="compositionally biased region" description="Basic and acidic residues" evidence="1">
    <location>
        <begin position="552"/>
        <end position="561"/>
    </location>
</feature>
<feature type="compositionally biased region" description="Low complexity" evidence="1">
    <location>
        <begin position="1"/>
        <end position="17"/>
    </location>
</feature>
<evidence type="ECO:0000256" key="1">
    <source>
        <dbReference type="SAM" id="MobiDB-lite"/>
    </source>
</evidence>
<keyword evidence="3" id="KW-1185">Reference proteome</keyword>
<feature type="region of interest" description="Disordered" evidence="1">
    <location>
        <begin position="183"/>
        <end position="258"/>
    </location>
</feature>
<feature type="compositionally biased region" description="Basic residues" evidence="1">
    <location>
        <begin position="562"/>
        <end position="587"/>
    </location>
</feature>
<dbReference type="EMBL" id="JAUTXT010000004">
    <property type="protein sequence ID" value="KAK3678321.1"/>
    <property type="molecule type" value="Genomic_DNA"/>
</dbReference>
<dbReference type="AlphaFoldDB" id="A0AAE1C535"/>
<comment type="caution">
    <text evidence="2">The sequence shown here is derived from an EMBL/GenBank/DDBJ whole genome shotgun (WGS) entry which is preliminary data.</text>
</comment>
<sequence>MARLRSAPSAAPSPSAAQNKRQALREKTNTTRSAKTAPAPVYEDDGNTDGLVKDAKTRRGRSKKSSQAPEELVMTGGLGLQTSDPPAVSTDELAKSDASVPPTVKPNRRPPRMTRKPIQNEAQSKVLEGLKKRMQHQARKETGEDTIVLAATKLNSIDAAPSSDFLSAAPGLARQSIRLARDLSEYDMPTSPPPAGKSSSAKRKRSSVAAPPTSVLRPQPTPAMDTSVLKNFRRRPRQPSMLAMVQQRAAGARPSNVNATTIMTAEDASVYDFDIGTDDDEEAFAPNAEGTPMRLGKQKRKSASSSAVKKDATKPASRSRAAINKRKSGEADLSTGSLSTLRAKRQRPETFAPEHDDVAADEEHDLAFVNHPAASATRRSTTASARGPTPPALETTDDVQIINPSQSSPPPSVGLPDDEGRRDSLDDYVVPSTEEQHQVEPEDEQVGEELHDNPLADVPNGTMAEPASSSPGPNPVSGTQQRLREELADPVTQLSPQPERRKKPEKVKQMSTAALQSLLPKRRQPAKPRHRKSEYDFTSDSENEGGVEEVAVIDHDSEPNGRRRRQTKITPAKGRRKTATAHTKSAKTGKAGKAPATRARKFTAASATDKQPVKTYGRRTTAATTSDKENNDGFEDLDDADTTTNLPEQSMYEATKSNELEEARRKFAEVDEWDMEFESLGDEEHRSSSQGWR</sequence>
<accession>A0AAE1C535</accession>
<feature type="compositionally biased region" description="Basic and acidic residues" evidence="1">
    <location>
        <begin position="346"/>
        <end position="358"/>
    </location>
</feature>
<reference evidence="2" key="1">
    <citation type="submission" date="2023-07" db="EMBL/GenBank/DDBJ databases">
        <title>Black Yeasts Isolated from many extreme environments.</title>
        <authorList>
            <person name="Coleine C."/>
            <person name="Stajich J.E."/>
            <person name="Selbmann L."/>
        </authorList>
    </citation>
    <scope>NUCLEOTIDE SEQUENCE</scope>
    <source>
        <strain evidence="2">CCFEE 5485</strain>
    </source>
</reference>
<feature type="compositionally biased region" description="Low complexity" evidence="1">
    <location>
        <begin position="373"/>
        <end position="386"/>
    </location>
</feature>
<feature type="compositionally biased region" description="Acidic residues" evidence="1">
    <location>
        <begin position="537"/>
        <end position="547"/>
    </location>
</feature>
<feature type="compositionally biased region" description="Basic residues" evidence="1">
    <location>
        <begin position="106"/>
        <end position="115"/>
    </location>
</feature>
<name>A0AAE1C535_9PEZI</name>
<feature type="compositionally biased region" description="Acidic residues" evidence="1">
    <location>
        <begin position="632"/>
        <end position="641"/>
    </location>
</feature>
<evidence type="ECO:0000313" key="3">
    <source>
        <dbReference type="Proteomes" id="UP001274830"/>
    </source>
</evidence>
<evidence type="ECO:0000313" key="2">
    <source>
        <dbReference type="EMBL" id="KAK3678321.1"/>
    </source>
</evidence>
<feature type="compositionally biased region" description="Polar residues" evidence="1">
    <location>
        <begin position="467"/>
        <end position="481"/>
    </location>
</feature>
<feature type="region of interest" description="Disordered" evidence="1">
    <location>
        <begin position="1"/>
        <end position="143"/>
    </location>
</feature>
<protein>
    <submittedName>
        <fullName evidence="2">Uncharacterized protein</fullName>
    </submittedName>
</protein>
<feature type="compositionally biased region" description="Basic residues" evidence="1">
    <location>
        <begin position="520"/>
        <end position="532"/>
    </location>
</feature>
<proteinExistence type="predicted"/>
<gene>
    <name evidence="2" type="ORF">LTR78_001616</name>
</gene>
<dbReference type="Proteomes" id="UP001274830">
    <property type="component" value="Unassembled WGS sequence"/>
</dbReference>
<feature type="compositionally biased region" description="Low complexity" evidence="1">
    <location>
        <begin position="588"/>
        <end position="597"/>
    </location>
</feature>
<organism evidence="2 3">
    <name type="scientific">Recurvomyces mirabilis</name>
    <dbReference type="NCBI Taxonomy" id="574656"/>
    <lineage>
        <taxon>Eukaryota</taxon>
        <taxon>Fungi</taxon>
        <taxon>Dikarya</taxon>
        <taxon>Ascomycota</taxon>
        <taxon>Pezizomycotina</taxon>
        <taxon>Dothideomycetes</taxon>
        <taxon>Dothideomycetidae</taxon>
        <taxon>Mycosphaerellales</taxon>
        <taxon>Teratosphaeriaceae</taxon>
        <taxon>Recurvomyces</taxon>
    </lineage>
</organism>
<feature type="region of interest" description="Disordered" evidence="1">
    <location>
        <begin position="278"/>
        <end position="661"/>
    </location>
</feature>